<dbReference type="STRING" id="1219080.VEZ01S_20_00170"/>
<dbReference type="PANTHER" id="PTHR37291:SF1">
    <property type="entry name" value="TYPE IV METHYL-DIRECTED RESTRICTION ENZYME ECOKMCRB SUBUNIT"/>
    <property type="match status" value="1"/>
</dbReference>
<dbReference type="eggNOG" id="COG1401">
    <property type="taxonomic scope" value="Bacteria"/>
</dbReference>
<dbReference type="InterPro" id="IPR027417">
    <property type="entry name" value="P-loop_NTPase"/>
</dbReference>
<evidence type="ECO:0000313" key="4">
    <source>
        <dbReference type="Proteomes" id="UP000016562"/>
    </source>
</evidence>
<sequence length="709" mass="80958">MTKNSIEKAIEIVKSQAYEDSQFYQFVEIEGERLPVKRFYSALFGVPYQDINTHTAERALKKEGYTITSTRPDINLPNIWKVSHGKKDISWDQSKWLDDNCLLCVHQNTKKSQGKKFISEIAVGDIVSLSRSGDVQAIVRVTSRLETMEAAPFDEGWVFRRYETIKKLASLKHYESLQLGWTPNYNGTVYQVPTAQYADFEREILMPFFDMTLAQITGIQLEENDMDSLESNENIAMKVVNTPLNQILYGPPGTGKTYHTIQASVEVAEPNFVWETRAELKAKYVELVESKRIQFVTFHQSYGYEEFVEGLSAKVTANEQINYVVKDGIFKSISRSAKENLEDSQKDQHKLDQEQKFELALDEFKQAIMETETEGFPLTDACSITYIEDNGFRYGGNWSSSSIMKFDDLKTLYLDGVTTRQEIKKNPSVSGLAKQGASYFIRALKQIQKRTPTALPESTQRQKQNYVLVIDEINRGNISKIFGELITLIEPSKRWGAEEALEVVLPHSGAKFAVPNNLHIIGTMNTADRSLAMMDTALRRRFDFKEMMPNSSLLAGKVVDDIDLQKLLEALNQRIEILYDREHTLGHAFFMGVQNFDDLVYVFQNKIIPLLAEYFFEDWEKIRLVLADNQKEKNLQFVTREEQTSDELTTLFGRNHQLDGYGEAIIKHTLAGKIAPVWSEPNAYEGIYHSISSKADIDEQTSANAEDDS</sequence>
<comment type="caution">
    <text evidence="3">The sequence shown here is derived from an EMBL/GenBank/DDBJ whole genome shotgun (WGS) entry which is preliminary data.</text>
</comment>
<dbReference type="Pfam" id="PF07728">
    <property type="entry name" value="AAA_5"/>
    <property type="match status" value="1"/>
</dbReference>
<dbReference type="GO" id="GO:0016887">
    <property type="term" value="F:ATP hydrolysis activity"/>
    <property type="evidence" value="ECO:0007669"/>
    <property type="project" value="InterPro"/>
</dbReference>
<evidence type="ECO:0000313" key="3">
    <source>
        <dbReference type="EMBL" id="GAD79745.1"/>
    </source>
</evidence>
<organism evidence="3 4">
    <name type="scientific">Vibrio ezurae NBRC 102218</name>
    <dbReference type="NCBI Taxonomy" id="1219080"/>
    <lineage>
        <taxon>Bacteria</taxon>
        <taxon>Pseudomonadati</taxon>
        <taxon>Pseudomonadota</taxon>
        <taxon>Gammaproteobacteria</taxon>
        <taxon>Vibrionales</taxon>
        <taxon>Vibrionaceae</taxon>
        <taxon>Vibrio</taxon>
    </lineage>
</organism>
<feature type="coiled-coil region" evidence="1">
    <location>
        <begin position="334"/>
        <end position="374"/>
    </location>
</feature>
<dbReference type="SUPFAM" id="SSF52540">
    <property type="entry name" value="P-loop containing nucleoside triphosphate hydrolases"/>
    <property type="match status" value="1"/>
</dbReference>
<dbReference type="PANTHER" id="PTHR37291">
    <property type="entry name" value="5-METHYLCYTOSINE-SPECIFIC RESTRICTION ENZYME B"/>
    <property type="match status" value="1"/>
</dbReference>
<accession>U3B1A8</accession>
<dbReference type="InterPro" id="IPR052934">
    <property type="entry name" value="Methyl-DNA_Rec/Restrict_Enz"/>
</dbReference>
<evidence type="ECO:0000256" key="1">
    <source>
        <dbReference type="SAM" id="Coils"/>
    </source>
</evidence>
<gene>
    <name evidence="3" type="ORF">VEZ01S_20_00170</name>
</gene>
<dbReference type="EMBL" id="BATM01000020">
    <property type="protein sequence ID" value="GAD79745.1"/>
    <property type="molecule type" value="Genomic_DNA"/>
</dbReference>
<reference evidence="3 4" key="1">
    <citation type="submission" date="2013-09" db="EMBL/GenBank/DDBJ databases">
        <title>Whole genome shotgun sequence of Vibrio ezurae NBRC 102218.</title>
        <authorList>
            <person name="Yoshida I."/>
            <person name="Hosoyama A."/>
            <person name="Numata M."/>
            <person name="Hashimoto M."/>
            <person name="Hosoyama Y."/>
            <person name="Tsuchikane K."/>
            <person name="Noguchi M."/>
            <person name="Hirakata S."/>
            <person name="Ichikawa N."/>
            <person name="Ohji S."/>
            <person name="Yamazoe A."/>
            <person name="Fujita N."/>
        </authorList>
    </citation>
    <scope>NUCLEOTIDE SEQUENCE [LARGE SCALE GENOMIC DNA]</scope>
    <source>
        <strain evidence="3 4">NBRC 102218</strain>
    </source>
</reference>
<evidence type="ECO:0000259" key="2">
    <source>
        <dbReference type="Pfam" id="PF07728"/>
    </source>
</evidence>
<name>U3B1A8_9VIBR</name>
<protein>
    <recommendedName>
        <fullName evidence="2">ATPase dynein-related AAA domain-containing protein</fullName>
    </recommendedName>
</protein>
<feature type="domain" description="ATPase dynein-related AAA" evidence="2">
    <location>
        <begin position="448"/>
        <end position="542"/>
    </location>
</feature>
<dbReference type="Proteomes" id="UP000016562">
    <property type="component" value="Unassembled WGS sequence"/>
</dbReference>
<keyword evidence="1" id="KW-0175">Coiled coil</keyword>
<dbReference type="InterPro" id="IPR011704">
    <property type="entry name" value="ATPase_dyneun-rel_AAA"/>
</dbReference>
<dbReference type="GO" id="GO:0005524">
    <property type="term" value="F:ATP binding"/>
    <property type="evidence" value="ECO:0007669"/>
    <property type="project" value="InterPro"/>
</dbReference>
<proteinExistence type="predicted"/>
<dbReference type="Gene3D" id="3.40.50.300">
    <property type="entry name" value="P-loop containing nucleotide triphosphate hydrolases"/>
    <property type="match status" value="1"/>
</dbReference>
<keyword evidence="4" id="KW-1185">Reference proteome</keyword>
<dbReference type="OrthoDB" id="9781481at2"/>
<dbReference type="AlphaFoldDB" id="U3B1A8"/>
<dbReference type="RefSeq" id="WP_021713454.1">
    <property type="nucleotide sequence ID" value="NZ_BATM01000020.1"/>
</dbReference>